<reference evidence="2 3" key="1">
    <citation type="submission" date="2023-07" db="EMBL/GenBank/DDBJ databases">
        <title>Genomic Encyclopedia of Type Strains, Phase IV (KMG-IV): sequencing the most valuable type-strain genomes for metagenomic binning, comparative biology and taxonomic classification.</title>
        <authorList>
            <person name="Goeker M."/>
        </authorList>
    </citation>
    <scope>NUCLEOTIDE SEQUENCE [LARGE SCALE GENOMIC DNA]</scope>
    <source>
        <strain evidence="2 3">DSM 12751</strain>
    </source>
</reference>
<evidence type="ECO:0000313" key="2">
    <source>
        <dbReference type="EMBL" id="MDQ0166414.1"/>
    </source>
</evidence>
<dbReference type="RefSeq" id="WP_307394593.1">
    <property type="nucleotide sequence ID" value="NZ_BAAADK010000020.1"/>
</dbReference>
<proteinExistence type="predicted"/>
<evidence type="ECO:0000256" key="1">
    <source>
        <dbReference type="SAM" id="SignalP"/>
    </source>
</evidence>
<name>A0ABT9VZV8_9BACI</name>
<comment type="caution">
    <text evidence="2">The sequence shown here is derived from an EMBL/GenBank/DDBJ whole genome shotgun (WGS) entry which is preliminary data.</text>
</comment>
<sequence>MKKVKVALLTALLIVLVQSLSMPLASANPHKGYTIYCTNDFSQ</sequence>
<dbReference type="EMBL" id="JAUSTY010000008">
    <property type="protein sequence ID" value="MDQ0166414.1"/>
    <property type="molecule type" value="Genomic_DNA"/>
</dbReference>
<feature type="chain" id="PRO_5045959749" evidence="1">
    <location>
        <begin position="28"/>
        <end position="43"/>
    </location>
</feature>
<dbReference type="Proteomes" id="UP001235840">
    <property type="component" value="Unassembled WGS sequence"/>
</dbReference>
<keyword evidence="3" id="KW-1185">Reference proteome</keyword>
<gene>
    <name evidence="2" type="ORF">J2S11_002318</name>
</gene>
<evidence type="ECO:0000313" key="3">
    <source>
        <dbReference type="Proteomes" id="UP001235840"/>
    </source>
</evidence>
<feature type="signal peptide" evidence="1">
    <location>
        <begin position="1"/>
        <end position="27"/>
    </location>
</feature>
<keyword evidence="1" id="KW-0732">Signal</keyword>
<accession>A0ABT9VZV8</accession>
<protein>
    <submittedName>
        <fullName evidence="2">Uncharacterized protein</fullName>
    </submittedName>
</protein>
<organism evidence="2 3">
    <name type="scientific">Caldalkalibacillus horti</name>
    <dbReference type="NCBI Taxonomy" id="77523"/>
    <lineage>
        <taxon>Bacteria</taxon>
        <taxon>Bacillati</taxon>
        <taxon>Bacillota</taxon>
        <taxon>Bacilli</taxon>
        <taxon>Bacillales</taxon>
        <taxon>Bacillaceae</taxon>
        <taxon>Caldalkalibacillus</taxon>
    </lineage>
</organism>